<sequence length="255" mass="27922">MLLCLDVGNSQIFAGLFDNQSLVLKFRYDSRHSFTSDQFGVFIRGLLREHNFDPQSIKQVALASVVPELDYSIRAGCIKYLNCDPFILKAGVKTGLKIKYHNPLEVGADRIANAIAACSQFPNQNIMVVSLGTATTFCCITEDKSYLGGAIFPGFSLCMNALQEGTSKLKSVSIAKPEQVVGQSTYHAIQSGLYYGQLGTIKEQIFQATRTVFNKKPPCVIGTGGFSHLFEGETVFNAIIPDLVLHGIRLANNQQ</sequence>
<dbReference type="GO" id="GO:0005737">
    <property type="term" value="C:cytoplasm"/>
    <property type="evidence" value="ECO:0007669"/>
    <property type="project" value="UniProtKB-SubCell"/>
</dbReference>
<evidence type="ECO:0000256" key="16">
    <source>
        <dbReference type="HAMAP-Rule" id="MF_01274"/>
    </source>
</evidence>
<dbReference type="GO" id="GO:0005524">
    <property type="term" value="F:ATP binding"/>
    <property type="evidence" value="ECO:0007669"/>
    <property type="project" value="UniProtKB-UniRule"/>
</dbReference>
<reference evidence="18" key="3">
    <citation type="submission" date="2021-06" db="EMBL/GenBank/DDBJ databases">
        <title>Genomic Description and Analysis of Intracellular Bacteria, Candidatus Berkiella cookevillensis and Candidatus Berkiella aquae.</title>
        <authorList>
            <person name="Kidane D.T."/>
            <person name="Mehari Y.T."/>
            <person name="Rice F.C."/>
            <person name="Arivett B.A."/>
            <person name="Farone A.L."/>
            <person name="Berk S.G."/>
            <person name="Farone M.B."/>
        </authorList>
    </citation>
    <scope>NUCLEOTIDE SEQUENCE</scope>
    <source>
        <strain evidence="18">CC99</strain>
    </source>
</reference>
<evidence type="ECO:0000256" key="6">
    <source>
        <dbReference type="ARBA" id="ARBA00012102"/>
    </source>
</evidence>
<dbReference type="STRING" id="437022.CC99x_00139"/>
<dbReference type="Proteomes" id="UP000051494">
    <property type="component" value="Unassembled WGS sequence"/>
</dbReference>
<dbReference type="Pfam" id="PF03309">
    <property type="entry name" value="Pan_kinase"/>
    <property type="match status" value="1"/>
</dbReference>
<comment type="subcellular location">
    <subcellularLocation>
        <location evidence="3 16">Cytoplasm</location>
    </subcellularLocation>
</comment>
<evidence type="ECO:0000313" key="18">
    <source>
        <dbReference type="EMBL" id="MCS5708502.1"/>
    </source>
</evidence>
<keyword evidence="7 16" id="KW-0963">Cytoplasm</keyword>
<evidence type="ECO:0000256" key="11">
    <source>
        <dbReference type="ARBA" id="ARBA00022840"/>
    </source>
</evidence>
<feature type="binding site" evidence="16">
    <location>
        <begin position="6"/>
        <end position="13"/>
    </location>
    <ligand>
        <name>ATP</name>
        <dbReference type="ChEBI" id="CHEBI:30616"/>
    </ligand>
</feature>
<evidence type="ECO:0000256" key="5">
    <source>
        <dbReference type="ARBA" id="ARBA00011738"/>
    </source>
</evidence>
<gene>
    <name evidence="16 17" type="primary">coaX</name>
    <name evidence="17" type="ORF">CC99x_00139</name>
    <name evidence="18" type="ORF">CC99x_006225</name>
</gene>
<dbReference type="InterPro" id="IPR004619">
    <property type="entry name" value="Type_III_PanK"/>
</dbReference>
<dbReference type="UniPathway" id="UPA00241">
    <property type="reaction ID" value="UER00352"/>
</dbReference>
<dbReference type="EMBL" id="LKHV01000001">
    <property type="protein sequence ID" value="KRG19918.1"/>
    <property type="molecule type" value="Genomic_DNA"/>
</dbReference>
<evidence type="ECO:0000256" key="7">
    <source>
        <dbReference type="ARBA" id="ARBA00022490"/>
    </source>
</evidence>
<organism evidence="17">
    <name type="scientific">Candidatus Berkiella cookevillensis</name>
    <dbReference type="NCBI Taxonomy" id="437022"/>
    <lineage>
        <taxon>Bacteria</taxon>
        <taxon>Pseudomonadati</taxon>
        <taxon>Pseudomonadota</taxon>
        <taxon>Gammaproteobacteria</taxon>
        <taxon>Candidatus Berkiellales</taxon>
        <taxon>Candidatus Berkiellaceae</taxon>
        <taxon>Candidatus Berkiella</taxon>
    </lineage>
</organism>
<name>A0A0Q9YST6_9GAMM</name>
<keyword evidence="11 16" id="KW-0067">ATP-binding</keyword>
<evidence type="ECO:0000256" key="13">
    <source>
        <dbReference type="ARBA" id="ARBA00022993"/>
    </source>
</evidence>
<feature type="binding site" evidence="16">
    <location>
        <position position="185"/>
    </location>
    <ligand>
        <name>substrate</name>
    </ligand>
</feature>
<evidence type="ECO:0000256" key="2">
    <source>
        <dbReference type="ARBA" id="ARBA00001958"/>
    </source>
</evidence>
<dbReference type="NCBIfam" id="TIGR00671">
    <property type="entry name" value="baf"/>
    <property type="match status" value="1"/>
</dbReference>
<evidence type="ECO:0000256" key="14">
    <source>
        <dbReference type="ARBA" id="ARBA00038036"/>
    </source>
</evidence>
<dbReference type="PATRIC" id="fig|1590042.3.peg.143"/>
<feature type="binding site" evidence="16">
    <location>
        <position position="133"/>
    </location>
    <ligand>
        <name>ATP</name>
        <dbReference type="ChEBI" id="CHEBI:30616"/>
    </ligand>
</feature>
<reference evidence="17" key="1">
    <citation type="submission" date="2015-09" db="EMBL/GenBank/DDBJ databases">
        <title>Draft Genome Sequences of Two Novel Amoeba-resistant Intranuclear Bacteria, Candidatus Berkiella cookevillensis and Candidatus Berkiella aquae.</title>
        <authorList>
            <person name="Mehari Y.T."/>
            <person name="Arivett B.A."/>
            <person name="Farone A.L."/>
            <person name="Gunderson J.H."/>
            <person name="Farone M.B."/>
        </authorList>
    </citation>
    <scope>NUCLEOTIDE SEQUENCE [LARGE SCALE GENOMIC DNA]</scope>
    <source>
        <strain evidence="17">CC99</strain>
    </source>
</reference>
<dbReference type="GO" id="GO:0015937">
    <property type="term" value="P:coenzyme A biosynthetic process"/>
    <property type="evidence" value="ECO:0007669"/>
    <property type="project" value="UniProtKB-UniRule"/>
</dbReference>
<proteinExistence type="inferred from homology"/>
<keyword evidence="9 16" id="KW-0547">Nucleotide-binding</keyword>
<evidence type="ECO:0000256" key="8">
    <source>
        <dbReference type="ARBA" id="ARBA00022679"/>
    </source>
</evidence>
<comment type="cofactor">
    <cofactor evidence="16">
        <name>NH4(+)</name>
        <dbReference type="ChEBI" id="CHEBI:28938"/>
    </cofactor>
    <cofactor evidence="16">
        <name>K(+)</name>
        <dbReference type="ChEBI" id="CHEBI:29103"/>
    </cofactor>
    <text evidence="16">A monovalent cation. Ammonium or potassium.</text>
</comment>
<keyword evidence="19" id="KW-1185">Reference proteome</keyword>
<comment type="caution">
    <text evidence="16">Lacks conserved residue(s) required for the propagation of feature annotation.</text>
</comment>
<comment type="pathway">
    <text evidence="4 16">Cofactor biosynthesis; coenzyme A biosynthesis; CoA from (R)-pantothenate: step 1/5.</text>
</comment>
<feature type="binding site" evidence="16">
    <location>
        <position position="100"/>
    </location>
    <ligand>
        <name>substrate</name>
    </ligand>
</feature>
<comment type="catalytic activity">
    <reaction evidence="1 16">
        <text>(R)-pantothenate + ATP = (R)-4'-phosphopantothenate + ADP + H(+)</text>
        <dbReference type="Rhea" id="RHEA:16373"/>
        <dbReference type="ChEBI" id="CHEBI:10986"/>
        <dbReference type="ChEBI" id="CHEBI:15378"/>
        <dbReference type="ChEBI" id="CHEBI:29032"/>
        <dbReference type="ChEBI" id="CHEBI:30616"/>
        <dbReference type="ChEBI" id="CHEBI:456216"/>
        <dbReference type="EC" id="2.7.1.33"/>
    </reaction>
</comment>
<keyword evidence="8 16" id="KW-0808">Transferase</keyword>
<comment type="function">
    <text evidence="16">Catalyzes the phosphorylation of pantothenate (Pan), the first step in CoA biosynthesis.</text>
</comment>
<evidence type="ECO:0000313" key="19">
    <source>
        <dbReference type="Proteomes" id="UP000051494"/>
    </source>
</evidence>
<evidence type="ECO:0000256" key="15">
    <source>
        <dbReference type="ARBA" id="ARBA00040883"/>
    </source>
</evidence>
<evidence type="ECO:0000256" key="1">
    <source>
        <dbReference type="ARBA" id="ARBA00001206"/>
    </source>
</evidence>
<feature type="binding site" evidence="16">
    <location>
        <begin position="107"/>
        <end position="110"/>
    </location>
    <ligand>
        <name>substrate</name>
    </ligand>
</feature>
<comment type="similarity">
    <text evidence="14 16">Belongs to the type III pantothenate kinase family.</text>
</comment>
<dbReference type="NCBIfam" id="NF009855">
    <property type="entry name" value="PRK13321.1"/>
    <property type="match status" value="1"/>
</dbReference>
<evidence type="ECO:0000256" key="10">
    <source>
        <dbReference type="ARBA" id="ARBA00022777"/>
    </source>
</evidence>
<keyword evidence="10 16" id="KW-0418">Kinase</keyword>
<dbReference type="PANTHER" id="PTHR34265:SF1">
    <property type="entry name" value="TYPE III PANTOTHENATE KINASE"/>
    <property type="match status" value="1"/>
</dbReference>
<accession>A0A0Q9YST6</accession>
<dbReference type="AlphaFoldDB" id="A0A0Q9YST6"/>
<dbReference type="CDD" id="cd24015">
    <property type="entry name" value="ASKHA_NBD_PanK-III"/>
    <property type="match status" value="1"/>
</dbReference>
<dbReference type="OrthoDB" id="9781305at2"/>
<protein>
    <recommendedName>
        <fullName evidence="15 16">Type III pantothenate kinase</fullName>
        <ecNumber evidence="6 16">2.7.1.33</ecNumber>
    </recommendedName>
    <alternativeName>
        <fullName evidence="16">PanK-III</fullName>
    </alternativeName>
    <alternativeName>
        <fullName evidence="16">Pantothenic acid kinase</fullName>
    </alternativeName>
</protein>
<feature type="active site" description="Proton acceptor" evidence="16">
    <location>
        <position position="109"/>
    </location>
</feature>
<keyword evidence="12 16" id="KW-0630">Potassium</keyword>
<comment type="subunit">
    <text evidence="5 16">Homodimer.</text>
</comment>
<comment type="cofactor">
    <cofactor evidence="2">
        <name>K(+)</name>
        <dbReference type="ChEBI" id="CHEBI:29103"/>
    </cofactor>
</comment>
<evidence type="ECO:0000256" key="4">
    <source>
        <dbReference type="ARBA" id="ARBA00005225"/>
    </source>
</evidence>
<dbReference type="PANTHER" id="PTHR34265">
    <property type="entry name" value="TYPE III PANTOTHENATE KINASE"/>
    <property type="match status" value="1"/>
</dbReference>
<comment type="caution">
    <text evidence="17">The sequence shown here is derived from an EMBL/GenBank/DDBJ whole genome shotgun (WGS) entry which is preliminary data.</text>
</comment>
<dbReference type="GO" id="GO:0004594">
    <property type="term" value="F:pantothenate kinase activity"/>
    <property type="evidence" value="ECO:0007669"/>
    <property type="project" value="UniProtKB-UniRule"/>
</dbReference>
<evidence type="ECO:0000256" key="12">
    <source>
        <dbReference type="ARBA" id="ARBA00022958"/>
    </source>
</evidence>
<dbReference type="HAMAP" id="MF_01274">
    <property type="entry name" value="Pantothen_kinase_3"/>
    <property type="match status" value="1"/>
</dbReference>
<evidence type="ECO:0000313" key="17">
    <source>
        <dbReference type="EMBL" id="KRG19918.1"/>
    </source>
</evidence>
<keyword evidence="13 16" id="KW-0173">Coenzyme A biosynthesis</keyword>
<dbReference type="InterPro" id="IPR043129">
    <property type="entry name" value="ATPase_NBD"/>
</dbReference>
<dbReference type="RefSeq" id="WP_057622615.1">
    <property type="nucleotide sequence ID" value="NZ_LKHV02000001.1"/>
</dbReference>
<dbReference type="EC" id="2.7.1.33" evidence="6 16"/>
<evidence type="ECO:0000256" key="9">
    <source>
        <dbReference type="ARBA" id="ARBA00022741"/>
    </source>
</evidence>
<evidence type="ECO:0000256" key="3">
    <source>
        <dbReference type="ARBA" id="ARBA00004496"/>
    </source>
</evidence>
<dbReference type="Gene3D" id="3.30.420.40">
    <property type="match status" value="2"/>
</dbReference>
<dbReference type="EMBL" id="LKHV02000001">
    <property type="protein sequence ID" value="MCS5708502.1"/>
    <property type="molecule type" value="Genomic_DNA"/>
</dbReference>
<dbReference type="SUPFAM" id="SSF53067">
    <property type="entry name" value="Actin-like ATPase domain"/>
    <property type="match status" value="2"/>
</dbReference>
<reference evidence="18" key="2">
    <citation type="journal article" date="2016" name="Genome Announc.">
        <title>Draft Genome Sequences of Two Novel Amoeba-Resistant Intranuclear Bacteria, 'Candidatus Berkiella cookevillensis' and 'Candidatus Berkiella aquae'.</title>
        <authorList>
            <person name="Mehari Y.T."/>
            <person name="Arivett B.A."/>
            <person name="Farone A.L."/>
            <person name="Gunderson J.H."/>
            <person name="Farone M.B."/>
        </authorList>
    </citation>
    <scope>NUCLEOTIDE SEQUENCE</scope>
    <source>
        <strain evidence="18">CC99</strain>
    </source>
</reference>